<reference evidence="1" key="2">
    <citation type="submission" date="2025-08" db="UniProtKB">
        <authorList>
            <consortium name="Ensembl"/>
        </authorList>
    </citation>
    <scope>IDENTIFICATION</scope>
</reference>
<keyword evidence="2" id="KW-1185">Reference proteome</keyword>
<evidence type="ECO:0008006" key="3">
    <source>
        <dbReference type="Google" id="ProtNLM"/>
    </source>
</evidence>
<accession>A0A3Q1BYU5</accession>
<dbReference type="InterPro" id="IPR036397">
    <property type="entry name" value="RNaseH_sf"/>
</dbReference>
<organism evidence="1 2">
    <name type="scientific">Amphiprion ocellaris</name>
    <name type="common">Clown anemonefish</name>
    <dbReference type="NCBI Taxonomy" id="80972"/>
    <lineage>
        <taxon>Eukaryota</taxon>
        <taxon>Metazoa</taxon>
        <taxon>Chordata</taxon>
        <taxon>Craniata</taxon>
        <taxon>Vertebrata</taxon>
        <taxon>Euteleostomi</taxon>
        <taxon>Actinopterygii</taxon>
        <taxon>Neopterygii</taxon>
        <taxon>Teleostei</taxon>
        <taxon>Neoteleostei</taxon>
        <taxon>Acanthomorphata</taxon>
        <taxon>Ovalentaria</taxon>
        <taxon>Pomacentridae</taxon>
        <taxon>Amphiprion</taxon>
    </lineage>
</organism>
<reference evidence="1 2" key="1">
    <citation type="submission" date="2022-01" db="EMBL/GenBank/DDBJ databases">
        <title>A chromosome-scale genome assembly of the false clownfish, Amphiprion ocellaris.</title>
        <authorList>
            <person name="Ryu T."/>
        </authorList>
    </citation>
    <scope>NUCLEOTIDE SEQUENCE [LARGE SCALE GENOMIC DNA]</scope>
</reference>
<dbReference type="GO" id="GO:0003676">
    <property type="term" value="F:nucleic acid binding"/>
    <property type="evidence" value="ECO:0007669"/>
    <property type="project" value="InterPro"/>
</dbReference>
<dbReference type="Gene3D" id="3.30.420.10">
    <property type="entry name" value="Ribonuclease H-like superfamily/Ribonuclease H"/>
    <property type="match status" value="1"/>
</dbReference>
<dbReference type="GeneTree" id="ENSGT01120000275544"/>
<name>A0A3Q1BYU5_AMPOC</name>
<proteinExistence type="predicted"/>
<dbReference type="Ensembl" id="ENSAOCT00000028478.2">
    <property type="protein sequence ID" value="ENSAOCP00000018803.2"/>
    <property type="gene ID" value="ENSAOCG00000001751.2"/>
</dbReference>
<dbReference type="AlphaFoldDB" id="A0A3Q1BYU5"/>
<reference evidence="1" key="3">
    <citation type="submission" date="2025-09" db="UniProtKB">
        <authorList>
            <consortium name="Ensembl"/>
        </authorList>
    </citation>
    <scope>IDENTIFICATION</scope>
</reference>
<protein>
    <recommendedName>
        <fullName evidence="3">Tc1-like transposase DDE domain-containing protein</fullName>
    </recommendedName>
</protein>
<sequence length="64" mass="7443">MTACGYVKILSDKMTPSMQKFDKPGIFQHDNNPRHTAKITQEFLWRKKVKIMTLQGMCTDLNLI</sequence>
<evidence type="ECO:0000313" key="1">
    <source>
        <dbReference type="Ensembl" id="ENSAOCP00000018803.2"/>
    </source>
</evidence>
<evidence type="ECO:0000313" key="2">
    <source>
        <dbReference type="Proteomes" id="UP001501940"/>
    </source>
</evidence>
<dbReference type="Proteomes" id="UP001501940">
    <property type="component" value="Chromosome 3"/>
</dbReference>